<sequence>MELVVSLHELRVYNVGRAWSWSFRCMSFVSIMSSMELVVSLHELRVYNVGRAWSWSFRCMSFVSIMSSMELVVSPFATILLEKSNYNRHQPARTSSEIAKCSVFYGLSSPDHYNQEESSLCHPLRTRLRTKTVSAFIMSEIYGHIKSHLVQDCKSNVGLIVTGCFIWEMGKFAI</sequence>
<dbReference type="Proteomes" id="UP001283361">
    <property type="component" value="Unassembled WGS sequence"/>
</dbReference>
<keyword evidence="2" id="KW-1185">Reference proteome</keyword>
<reference evidence="1" key="1">
    <citation type="journal article" date="2023" name="G3 (Bethesda)">
        <title>A reference genome for the long-term kleptoplast-retaining sea slug Elysia crispata morphotype clarki.</title>
        <authorList>
            <person name="Eastman K.E."/>
            <person name="Pendleton A.L."/>
            <person name="Shaikh M.A."/>
            <person name="Suttiyut T."/>
            <person name="Ogas R."/>
            <person name="Tomko P."/>
            <person name="Gavelis G."/>
            <person name="Widhalm J.R."/>
            <person name="Wisecaver J.H."/>
        </authorList>
    </citation>
    <scope>NUCLEOTIDE SEQUENCE</scope>
    <source>
        <strain evidence="1">ECLA1</strain>
    </source>
</reference>
<gene>
    <name evidence="1" type="ORF">RRG08_015148</name>
</gene>
<dbReference type="EMBL" id="JAWDGP010000796">
    <property type="protein sequence ID" value="KAK3797173.1"/>
    <property type="molecule type" value="Genomic_DNA"/>
</dbReference>
<name>A0AAE1E8V1_9GAST</name>
<accession>A0AAE1E8V1</accession>
<organism evidence="1 2">
    <name type="scientific">Elysia crispata</name>
    <name type="common">lettuce slug</name>
    <dbReference type="NCBI Taxonomy" id="231223"/>
    <lineage>
        <taxon>Eukaryota</taxon>
        <taxon>Metazoa</taxon>
        <taxon>Spiralia</taxon>
        <taxon>Lophotrochozoa</taxon>
        <taxon>Mollusca</taxon>
        <taxon>Gastropoda</taxon>
        <taxon>Heterobranchia</taxon>
        <taxon>Euthyneura</taxon>
        <taxon>Panpulmonata</taxon>
        <taxon>Sacoglossa</taxon>
        <taxon>Placobranchoidea</taxon>
        <taxon>Plakobranchidae</taxon>
        <taxon>Elysia</taxon>
    </lineage>
</organism>
<evidence type="ECO:0000313" key="1">
    <source>
        <dbReference type="EMBL" id="KAK3797173.1"/>
    </source>
</evidence>
<comment type="caution">
    <text evidence="1">The sequence shown here is derived from an EMBL/GenBank/DDBJ whole genome shotgun (WGS) entry which is preliminary data.</text>
</comment>
<proteinExistence type="predicted"/>
<protein>
    <submittedName>
        <fullName evidence="1">Uncharacterized protein</fullName>
    </submittedName>
</protein>
<evidence type="ECO:0000313" key="2">
    <source>
        <dbReference type="Proteomes" id="UP001283361"/>
    </source>
</evidence>
<dbReference type="AlphaFoldDB" id="A0AAE1E8V1"/>